<organism evidence="1">
    <name type="scientific">Virus NIOZ-UU157</name>
    <dbReference type="NCBI Taxonomy" id="2763269"/>
    <lineage>
        <taxon>Viruses</taxon>
    </lineage>
</organism>
<sequence length="91" mass="10668">MERGSGFSDGFIRSLLLNLEHSNFEEFMDLSYHVMMQSPSVVLKRNDTIETKLKAIDGMIKYFEQIEEYEKCTNLQKLKSMLFIIPPNNED</sequence>
<accession>A0A7S9STW1</accession>
<reference evidence="1" key="1">
    <citation type="submission" date="2020-08" db="EMBL/GenBank/DDBJ databases">
        <title>Bridging the membrane lipid divide: bacteria of the FCB group superphylum have the potential to synthesize archaeal ether lipids.</title>
        <authorList>
            <person name="Villanueva L."/>
            <person name="von Meijenfeldt F.A.B."/>
            <person name="Westbye A.B."/>
            <person name="Yadav S."/>
            <person name="Hopmans E.C."/>
            <person name="Dutilh B.E."/>
            <person name="Sinninghe Damste J.S."/>
        </authorList>
    </citation>
    <scope>NUCLEOTIDE SEQUENCE</scope>
    <source>
        <strain evidence="1">NIOZ-UU157</strain>
    </source>
</reference>
<gene>
    <name evidence="1" type="ORF">NIOZUU157_00145</name>
</gene>
<protein>
    <submittedName>
        <fullName evidence="1">Uncharacterized protein</fullName>
    </submittedName>
</protein>
<proteinExistence type="predicted"/>
<evidence type="ECO:0000313" key="1">
    <source>
        <dbReference type="EMBL" id="QPI16262.1"/>
    </source>
</evidence>
<dbReference type="EMBL" id="MW030547">
    <property type="protein sequence ID" value="QPI16262.1"/>
    <property type="molecule type" value="Genomic_DNA"/>
</dbReference>
<name>A0A7S9STW1_9VIRU</name>